<feature type="compositionally biased region" description="Pro residues" evidence="1">
    <location>
        <begin position="443"/>
        <end position="453"/>
    </location>
</feature>
<feature type="compositionally biased region" description="Basic and acidic residues" evidence="1">
    <location>
        <begin position="364"/>
        <end position="373"/>
    </location>
</feature>
<evidence type="ECO:0000256" key="1">
    <source>
        <dbReference type="SAM" id="MobiDB-lite"/>
    </source>
</evidence>
<dbReference type="Proteomes" id="UP000317650">
    <property type="component" value="Chromosome 8"/>
</dbReference>
<dbReference type="PANTHER" id="PTHR47285:SF1">
    <property type="entry name" value="PROTEIN TIC 62, CHLOROPLASTIC"/>
    <property type="match status" value="1"/>
</dbReference>
<dbReference type="SUPFAM" id="SSF51735">
    <property type="entry name" value="NAD(P)-binding Rossmann-fold domains"/>
    <property type="match status" value="1"/>
</dbReference>
<feature type="compositionally biased region" description="Polar residues" evidence="1">
    <location>
        <begin position="353"/>
        <end position="363"/>
    </location>
</feature>
<dbReference type="Gene3D" id="3.40.50.720">
    <property type="entry name" value="NAD(P)-binding Rossmann-like Domain"/>
    <property type="match status" value="2"/>
</dbReference>
<reference evidence="3 4" key="1">
    <citation type="journal article" date="2019" name="Nat. Plants">
        <title>Genome sequencing of Musa balbisiana reveals subgenome evolution and function divergence in polyploid bananas.</title>
        <authorList>
            <person name="Yao X."/>
        </authorList>
    </citation>
    <scope>NUCLEOTIDE SEQUENCE [LARGE SCALE GENOMIC DNA]</scope>
    <source>
        <strain evidence="4">cv. DH-PKW</strain>
        <tissue evidence="3">Leaves</tissue>
    </source>
</reference>
<comment type="caution">
    <text evidence="3">The sequence shown here is derived from an EMBL/GenBank/DDBJ whole genome shotgun (WGS) entry which is preliminary data.</text>
</comment>
<dbReference type="PANTHER" id="PTHR47285">
    <property type="entry name" value="PROTEIN TIC 62, CHLOROPLASTIC"/>
    <property type="match status" value="1"/>
</dbReference>
<evidence type="ECO:0000313" key="3">
    <source>
        <dbReference type="EMBL" id="THU68483.1"/>
    </source>
</evidence>
<dbReference type="InterPro" id="IPR044719">
    <property type="entry name" value="TIC62"/>
</dbReference>
<dbReference type="InterPro" id="IPR016040">
    <property type="entry name" value="NAD(P)-bd_dom"/>
</dbReference>
<dbReference type="InterPro" id="IPR036291">
    <property type="entry name" value="NAD(P)-bd_dom_sf"/>
</dbReference>
<proteinExistence type="predicted"/>
<dbReference type="EMBL" id="PYDT01000002">
    <property type="protein sequence ID" value="THU68483.1"/>
    <property type="molecule type" value="Genomic_DNA"/>
</dbReference>
<evidence type="ECO:0000313" key="4">
    <source>
        <dbReference type="Proteomes" id="UP000317650"/>
    </source>
</evidence>
<sequence length="453" mass="49274">MEVFSLRSLPCAARPPSRTWKRALVERLAAVSGRSLPAPGKPSRSPRDGNPRSLCSRPRASVSSDAKAGEVSKQEMSSKDKDLVFVAGATGRVGSRLVRELLKLGFRVRAGVRSAQRAGPLVQSVQQMKPDVGSGPSGTEPTVAKVDHFILLTSLGTNKFGLPAAILNLFWGVLFWKRKAEEALIASGLPYTIVRPGGMERPTDSYKETHNIVLANEDTYFGGQVSNLQVAELMAFMAKNRKISYCKVVEVIAETTAPLLPMDELLSKIPPQREPPAEIVKDVARSRTEPKPTKLVVEEEPEKTEVQKTRPLSPYYMYADLKPPSSPTPIPSATPGSSKEKQVEFVQAKSEPEPTSASLSASKLSEDVAKKEAGQVLAQKTRPLSPYAAYEDLKPPSSPSPVHYKAENSKATTNPVIPESPEVPHGNSSYRSPFPMYEDLRPPASPTPSLPKY</sequence>
<accession>A0A4S8K1D8</accession>
<dbReference type="STRING" id="52838.A0A4S8K1D8"/>
<keyword evidence="4" id="KW-1185">Reference proteome</keyword>
<feature type="compositionally biased region" description="Basic and acidic residues" evidence="1">
    <location>
        <begin position="275"/>
        <end position="292"/>
    </location>
</feature>
<protein>
    <recommendedName>
        <fullName evidence="2">NAD(P)-binding domain-containing protein</fullName>
    </recommendedName>
</protein>
<organism evidence="3 4">
    <name type="scientific">Musa balbisiana</name>
    <name type="common">Banana</name>
    <dbReference type="NCBI Taxonomy" id="52838"/>
    <lineage>
        <taxon>Eukaryota</taxon>
        <taxon>Viridiplantae</taxon>
        <taxon>Streptophyta</taxon>
        <taxon>Embryophyta</taxon>
        <taxon>Tracheophyta</taxon>
        <taxon>Spermatophyta</taxon>
        <taxon>Magnoliopsida</taxon>
        <taxon>Liliopsida</taxon>
        <taxon>Zingiberales</taxon>
        <taxon>Musaceae</taxon>
        <taxon>Musa</taxon>
    </lineage>
</organism>
<feature type="region of interest" description="Disordered" evidence="1">
    <location>
        <begin position="31"/>
        <end position="75"/>
    </location>
</feature>
<dbReference type="Pfam" id="PF13460">
    <property type="entry name" value="NAD_binding_10"/>
    <property type="match status" value="1"/>
</dbReference>
<feature type="domain" description="NAD(P)-binding" evidence="2">
    <location>
        <begin position="144"/>
        <end position="239"/>
    </location>
</feature>
<feature type="region of interest" description="Disordered" evidence="1">
    <location>
        <begin position="268"/>
        <end position="453"/>
    </location>
</feature>
<gene>
    <name evidence="3" type="ORF">C4D60_Mb08t04360</name>
</gene>
<name>A0A4S8K1D8_MUSBA</name>
<dbReference type="AlphaFoldDB" id="A0A4S8K1D8"/>
<evidence type="ECO:0000259" key="2">
    <source>
        <dbReference type="Pfam" id="PF13460"/>
    </source>
</evidence>